<dbReference type="KEGG" id="aagg:ETAA8_14900"/>
<accession>A0A517Y8E0</accession>
<evidence type="ECO:0000256" key="2">
    <source>
        <dbReference type="SAM" id="SignalP"/>
    </source>
</evidence>
<evidence type="ECO:0000313" key="4">
    <source>
        <dbReference type="Proteomes" id="UP000315017"/>
    </source>
</evidence>
<evidence type="ECO:0000313" key="3">
    <source>
        <dbReference type="EMBL" id="QDU26412.1"/>
    </source>
</evidence>
<dbReference type="EMBL" id="CP036274">
    <property type="protein sequence ID" value="QDU26412.1"/>
    <property type="molecule type" value="Genomic_DNA"/>
</dbReference>
<dbReference type="RefSeq" id="WP_145086931.1">
    <property type="nucleotide sequence ID" value="NZ_CP036274.1"/>
</dbReference>
<proteinExistence type="predicted"/>
<gene>
    <name evidence="3" type="ORF">ETAA8_14900</name>
</gene>
<reference evidence="3 4" key="1">
    <citation type="submission" date="2019-02" db="EMBL/GenBank/DDBJ databases">
        <title>Deep-cultivation of Planctomycetes and their phenomic and genomic characterization uncovers novel biology.</title>
        <authorList>
            <person name="Wiegand S."/>
            <person name="Jogler M."/>
            <person name="Boedeker C."/>
            <person name="Pinto D."/>
            <person name="Vollmers J."/>
            <person name="Rivas-Marin E."/>
            <person name="Kohn T."/>
            <person name="Peeters S.H."/>
            <person name="Heuer A."/>
            <person name="Rast P."/>
            <person name="Oberbeckmann S."/>
            <person name="Bunk B."/>
            <person name="Jeske O."/>
            <person name="Meyerdierks A."/>
            <person name="Storesund J.E."/>
            <person name="Kallscheuer N."/>
            <person name="Luecker S."/>
            <person name="Lage O.M."/>
            <person name="Pohl T."/>
            <person name="Merkel B.J."/>
            <person name="Hornburger P."/>
            <person name="Mueller R.-W."/>
            <person name="Bruemmer F."/>
            <person name="Labrenz M."/>
            <person name="Spormann A.M."/>
            <person name="Op den Camp H."/>
            <person name="Overmann J."/>
            <person name="Amann R."/>
            <person name="Jetten M.S.M."/>
            <person name="Mascher T."/>
            <person name="Medema M.H."/>
            <person name="Devos D.P."/>
            <person name="Kaster A.-K."/>
            <person name="Ovreas L."/>
            <person name="Rohde M."/>
            <person name="Galperin M.Y."/>
            <person name="Jogler C."/>
        </authorList>
    </citation>
    <scope>NUCLEOTIDE SEQUENCE [LARGE SCALE GENOMIC DNA]</scope>
    <source>
        <strain evidence="3 4">ETA_A8</strain>
    </source>
</reference>
<dbReference type="Proteomes" id="UP000315017">
    <property type="component" value="Chromosome"/>
</dbReference>
<name>A0A517Y8E0_9BACT</name>
<sequence precursor="true">MTDVRFASARHCCLLVGLVFVMPGSLVSAEEKTEPVPPASTEALLPKPVSEAVLLRAAQAEAEATAGRPNQNAKKPGDRPEWQIEAGTVHHRRGSVLKGSLLEKLGGPVQEQDFSAALDRVAAAQRQTGTDHSLPLAPTAPSVDELQLAAGQLRVIARSLESLAADHEDLGQYAEADRLRAAVQRLRHEARTLSAGPQSCTNSLLLPASE</sequence>
<evidence type="ECO:0000256" key="1">
    <source>
        <dbReference type="SAM" id="MobiDB-lite"/>
    </source>
</evidence>
<feature type="region of interest" description="Disordered" evidence="1">
    <location>
        <begin position="60"/>
        <end position="80"/>
    </location>
</feature>
<dbReference type="AlphaFoldDB" id="A0A517Y8E0"/>
<feature type="chain" id="PRO_5022243781" evidence="2">
    <location>
        <begin position="30"/>
        <end position="210"/>
    </location>
</feature>
<protein>
    <submittedName>
        <fullName evidence="3">Uncharacterized protein</fullName>
    </submittedName>
</protein>
<feature type="signal peptide" evidence="2">
    <location>
        <begin position="1"/>
        <end position="29"/>
    </location>
</feature>
<organism evidence="3 4">
    <name type="scientific">Anatilimnocola aggregata</name>
    <dbReference type="NCBI Taxonomy" id="2528021"/>
    <lineage>
        <taxon>Bacteria</taxon>
        <taxon>Pseudomonadati</taxon>
        <taxon>Planctomycetota</taxon>
        <taxon>Planctomycetia</taxon>
        <taxon>Pirellulales</taxon>
        <taxon>Pirellulaceae</taxon>
        <taxon>Anatilimnocola</taxon>
    </lineage>
</organism>
<keyword evidence="2" id="KW-0732">Signal</keyword>
<keyword evidence="4" id="KW-1185">Reference proteome</keyword>